<organism evidence="1 2">
    <name type="scientific">Clostridium scindens (strain JCM 10418 / VPI 12708)</name>
    <dbReference type="NCBI Taxonomy" id="29347"/>
    <lineage>
        <taxon>Bacteria</taxon>
        <taxon>Bacillati</taxon>
        <taxon>Bacillota</taxon>
        <taxon>Clostridia</taxon>
        <taxon>Lachnospirales</taxon>
        <taxon>Lachnospiraceae</taxon>
    </lineage>
</organism>
<sequence>MKIYFDRNQQPEQPKVYLGTPNHQIICALNGIDEDSFSLTPNLNNTYELSFDLNRYISIIGRQVESNAYNLVDILMRLYVSNIGWFVIQTPTINNNGIKETKSIKAESAEIELVQHDIKNLKINKGTTDSYEMLVNGNVEIIDDVEFAKEQIKFYNRNKPELSFLDILMKVSGLYGWEIGFIDDIPKTYQYYENGELKERKVKLSEEIGSFEIESQDLYSFLTQTVSQYFSCIFIFDFKNFKINVYRPENLGKDTNINIGFRNLQQSNEISVDKDNIFTRYNVSGADDLGITYVNFGSNQIENLDYFLNEKYMSAELIKKYKLWRSDVETYRIEYIENTRLYNAQQNVISELYNRLPLDGCSTDWSTFEDSKLFEAQANYQAQLKGYESFYVDSDGNFDKSALDASIDANDYYQIKDVILPSIQIEIDNRELPTDDDKIDYIDSYKTDWKLYGLDELQVKLDTYINTKNVCESGGYNIPYSPDSGHTEDYHNQMYNKYLDAINQLNPNFIGSCQEAYDKRKQEIDNATALLNQYDEVRKQCTKNVEKETWVNHNSEVFLTDENNSAEGIYFTSEDLECLSHLYIDTDYTNQYMFLTSSDDSVSAIDEQLKLLSAAQDELSIYSQPQYTYTTSLDNFLAKYEYQNYIDNLNLGDFMYLGIRDDYVVKLRVISMQYNPMKMNNNLQITFSNMLKSKSDRYDYPYLLNSSSNTGKNTTSGSSGNYVTNEGIGLTSGLIQKLVSSGVFSNQVNQFINNELAGYIGNFITVDGLNNEMIKVANITGENGFFEYLQSKLISTDKIVAGSGEFTELSSLVSKIDNLLAGDITAEDFHALHMTINNAVIDDAVIAELIAAKITVDMLASGTINTNKFNVQSPDGGLSIVGNTMQFRDKDGNVRIQIGRDAKNEFTFTLYDKTGTGILIDSTGIKDSAIADGTIKTDMIADKAITGSKIDKTGMTEWTDDNGNKIFDVSNMYYGNDKFSVSYTSTVDKINETYNRVDDIASKIGTIELMGGQIFKQIQGVVTPESITVTAVSRNGATIGDWYINNVINTKYVSADKNSITIPSAYMLLNNIVQIKVTDSTGNLYDLHTLYLISDSTGATGQAAISVIITSDKGTTFNENTSISKTTCTCTVYEGVNEITPKSYNWLAIYNDTGTWTSIGTTKSIIVNIDKEIIRKRLKCEVDIDV</sequence>
<reference evidence="1 2" key="1">
    <citation type="submission" date="2019-08" db="EMBL/GenBank/DDBJ databases">
        <title>In-depth cultivation of the pig gut microbiome towards novel bacterial diversity and tailored functional studies.</title>
        <authorList>
            <person name="Wylensek D."/>
            <person name="Hitch T.C.A."/>
            <person name="Clavel T."/>
        </authorList>
    </citation>
    <scope>NUCLEOTIDE SEQUENCE [LARGE SCALE GENOMIC DNA]</scope>
    <source>
        <strain evidence="1 2">BL-389-WT-3D</strain>
    </source>
</reference>
<name>A0A844F922_CLOSV</name>
<accession>A0A844F922</accession>
<comment type="caution">
    <text evidence="1">The sequence shown here is derived from an EMBL/GenBank/DDBJ whole genome shotgun (WGS) entry which is preliminary data.</text>
</comment>
<evidence type="ECO:0008006" key="3">
    <source>
        <dbReference type="Google" id="ProtNLM"/>
    </source>
</evidence>
<dbReference type="Proteomes" id="UP000462363">
    <property type="component" value="Unassembled WGS sequence"/>
</dbReference>
<dbReference type="EMBL" id="VUMB01000002">
    <property type="protein sequence ID" value="MSS38971.1"/>
    <property type="molecule type" value="Genomic_DNA"/>
</dbReference>
<evidence type="ECO:0000313" key="2">
    <source>
        <dbReference type="Proteomes" id="UP000462363"/>
    </source>
</evidence>
<protein>
    <recommendedName>
        <fullName evidence="3">Prophage tail endopeptidase domain-containing protein</fullName>
    </recommendedName>
</protein>
<dbReference type="AlphaFoldDB" id="A0A844F922"/>
<evidence type="ECO:0000313" key="1">
    <source>
        <dbReference type="EMBL" id="MSS38971.1"/>
    </source>
</evidence>
<proteinExistence type="predicted"/>
<gene>
    <name evidence="1" type="ORF">FYJ37_01050</name>
</gene>
<dbReference type="RefSeq" id="WP_154322731.1">
    <property type="nucleotide sequence ID" value="NZ_CP045695.1"/>
</dbReference>